<proteinExistence type="predicted"/>
<evidence type="ECO:0000256" key="1">
    <source>
        <dbReference type="SAM" id="MobiDB-lite"/>
    </source>
</evidence>
<organism evidence="2 3">
    <name type="scientific">Strigamia maritima</name>
    <name type="common">European centipede</name>
    <name type="synonym">Geophilus maritimus</name>
    <dbReference type="NCBI Taxonomy" id="126957"/>
    <lineage>
        <taxon>Eukaryota</taxon>
        <taxon>Metazoa</taxon>
        <taxon>Ecdysozoa</taxon>
        <taxon>Arthropoda</taxon>
        <taxon>Myriapoda</taxon>
        <taxon>Chilopoda</taxon>
        <taxon>Pleurostigmophora</taxon>
        <taxon>Geophilomorpha</taxon>
        <taxon>Linotaeniidae</taxon>
        <taxon>Strigamia</taxon>
    </lineage>
</organism>
<reference evidence="2" key="2">
    <citation type="submission" date="2015-02" db="UniProtKB">
        <authorList>
            <consortium name="EnsemblMetazoa"/>
        </authorList>
    </citation>
    <scope>IDENTIFICATION</scope>
</reference>
<keyword evidence="3" id="KW-1185">Reference proteome</keyword>
<feature type="compositionally biased region" description="Basic residues" evidence="1">
    <location>
        <begin position="102"/>
        <end position="115"/>
    </location>
</feature>
<reference evidence="3" key="1">
    <citation type="submission" date="2011-05" db="EMBL/GenBank/DDBJ databases">
        <authorList>
            <person name="Richards S.R."/>
            <person name="Qu J."/>
            <person name="Jiang H."/>
            <person name="Jhangiani S.N."/>
            <person name="Agravi P."/>
            <person name="Goodspeed R."/>
            <person name="Gross S."/>
            <person name="Mandapat C."/>
            <person name="Jackson L."/>
            <person name="Mathew T."/>
            <person name="Pu L."/>
            <person name="Thornton R."/>
            <person name="Saada N."/>
            <person name="Wilczek-Boney K.B."/>
            <person name="Lee S."/>
            <person name="Kovar C."/>
            <person name="Wu Y."/>
            <person name="Scherer S.E."/>
            <person name="Worley K.C."/>
            <person name="Muzny D.M."/>
            <person name="Gibbs R."/>
        </authorList>
    </citation>
    <scope>NUCLEOTIDE SEQUENCE</scope>
    <source>
        <strain evidence="3">Brora</strain>
    </source>
</reference>
<dbReference type="EnsemblMetazoa" id="SMAR009967-RA">
    <property type="protein sequence ID" value="SMAR009967-PA"/>
    <property type="gene ID" value="SMAR009967"/>
</dbReference>
<feature type="region of interest" description="Disordered" evidence="1">
    <location>
        <begin position="61"/>
        <end position="125"/>
    </location>
</feature>
<dbReference type="AlphaFoldDB" id="T1J8D7"/>
<name>T1J8D7_STRMM</name>
<protein>
    <submittedName>
        <fullName evidence="2">Uncharacterized protein</fullName>
    </submittedName>
</protein>
<dbReference type="HOGENOM" id="CLU_1995465_0_0_1"/>
<sequence>MLMTQTTSVRPLKFNRNAHCKLSDSSFENIVAEKLSPMHHDGTTLPSVSIDFTSRKLPLGRRTPVAGTAAHAPRKLPSPNLFFKHNNTTLRSSPTSRQASLQRRRVTSLVRHSRKALLGDGSLRP</sequence>
<dbReference type="EMBL" id="JH431954">
    <property type="status" value="NOT_ANNOTATED_CDS"/>
    <property type="molecule type" value="Genomic_DNA"/>
</dbReference>
<feature type="compositionally biased region" description="Polar residues" evidence="1">
    <location>
        <begin position="85"/>
        <end position="101"/>
    </location>
</feature>
<evidence type="ECO:0000313" key="3">
    <source>
        <dbReference type="Proteomes" id="UP000014500"/>
    </source>
</evidence>
<evidence type="ECO:0000313" key="2">
    <source>
        <dbReference type="EnsemblMetazoa" id="SMAR009967-PA"/>
    </source>
</evidence>
<dbReference type="Proteomes" id="UP000014500">
    <property type="component" value="Unassembled WGS sequence"/>
</dbReference>
<accession>T1J8D7</accession>